<keyword evidence="4" id="KW-0804">Transcription</keyword>
<evidence type="ECO:0000256" key="2">
    <source>
        <dbReference type="ARBA" id="ARBA00023015"/>
    </source>
</evidence>
<dbReference type="SUPFAM" id="SSF88659">
    <property type="entry name" value="Sigma3 and sigma4 domains of RNA polymerase sigma factors"/>
    <property type="match status" value="1"/>
</dbReference>
<comment type="caution">
    <text evidence="7">The sequence shown here is derived from an EMBL/GenBank/DDBJ whole genome shotgun (WGS) entry which is preliminary data.</text>
</comment>
<dbReference type="Pfam" id="PF08281">
    <property type="entry name" value="Sigma70_r4_2"/>
    <property type="match status" value="1"/>
</dbReference>
<dbReference type="EMBL" id="JAMRYM010000035">
    <property type="protein sequence ID" value="MCM6762704.1"/>
    <property type="molecule type" value="Genomic_DNA"/>
</dbReference>
<dbReference type="InterPro" id="IPR014284">
    <property type="entry name" value="RNA_pol_sigma-70_dom"/>
</dbReference>
<dbReference type="PANTHER" id="PTHR43133:SF66">
    <property type="entry name" value="ECF RNA POLYMERASE SIGMA FACTOR SIGK"/>
    <property type="match status" value="1"/>
</dbReference>
<keyword evidence="8" id="KW-1185">Reference proteome</keyword>
<evidence type="ECO:0000313" key="8">
    <source>
        <dbReference type="Proteomes" id="UP001155240"/>
    </source>
</evidence>
<dbReference type="Gene3D" id="1.10.1740.10">
    <property type="match status" value="1"/>
</dbReference>
<evidence type="ECO:0000256" key="3">
    <source>
        <dbReference type="ARBA" id="ARBA00023082"/>
    </source>
</evidence>
<dbReference type="SUPFAM" id="SSF88946">
    <property type="entry name" value="Sigma2 domain of RNA polymerase sigma factors"/>
    <property type="match status" value="1"/>
</dbReference>
<dbReference type="InterPro" id="IPR039425">
    <property type="entry name" value="RNA_pol_sigma-70-like"/>
</dbReference>
<dbReference type="InterPro" id="IPR013324">
    <property type="entry name" value="RNA_pol_sigma_r3/r4-like"/>
</dbReference>
<gene>
    <name evidence="7" type="ORF">NB037_09780</name>
</gene>
<organism evidence="7 8">
    <name type="scientific">Rathayibacter rubneri</name>
    <dbReference type="NCBI Taxonomy" id="2950106"/>
    <lineage>
        <taxon>Bacteria</taxon>
        <taxon>Bacillati</taxon>
        <taxon>Actinomycetota</taxon>
        <taxon>Actinomycetes</taxon>
        <taxon>Micrococcales</taxon>
        <taxon>Microbacteriaceae</taxon>
        <taxon>Rathayibacter</taxon>
    </lineage>
</organism>
<reference evidence="7" key="1">
    <citation type="submission" date="2022-06" db="EMBL/GenBank/DDBJ databases">
        <title>Whole genome shotgun sequencing (WGS) of Rathayibacter sp. ZW T2_19, isolated from stored onions (Allium cepa).</title>
        <authorList>
            <person name="Stoll D.A."/>
            <person name="Huch M."/>
        </authorList>
    </citation>
    <scope>NUCLEOTIDE SEQUENCE</scope>
    <source>
        <strain evidence="7">ZW T2_19</strain>
    </source>
</reference>
<feature type="domain" description="RNA polymerase sigma factor 70 region 4 type 2" evidence="6">
    <location>
        <begin position="126"/>
        <end position="175"/>
    </location>
</feature>
<dbReference type="CDD" id="cd06171">
    <property type="entry name" value="Sigma70_r4"/>
    <property type="match status" value="1"/>
</dbReference>
<dbReference type="PANTHER" id="PTHR43133">
    <property type="entry name" value="RNA POLYMERASE ECF-TYPE SIGMA FACTO"/>
    <property type="match status" value="1"/>
</dbReference>
<dbReference type="NCBIfam" id="TIGR02937">
    <property type="entry name" value="sigma70-ECF"/>
    <property type="match status" value="1"/>
</dbReference>
<evidence type="ECO:0000313" key="7">
    <source>
        <dbReference type="EMBL" id="MCM6762704.1"/>
    </source>
</evidence>
<dbReference type="RefSeq" id="WP_251945468.1">
    <property type="nucleotide sequence ID" value="NZ_JAMRYM010000035.1"/>
</dbReference>
<dbReference type="GO" id="GO:0006352">
    <property type="term" value="P:DNA-templated transcription initiation"/>
    <property type="evidence" value="ECO:0007669"/>
    <property type="project" value="InterPro"/>
</dbReference>
<feature type="domain" description="RNA polymerase sigma-70 region 2" evidence="5">
    <location>
        <begin position="34"/>
        <end position="91"/>
    </location>
</feature>
<comment type="similarity">
    <text evidence="1">Belongs to the sigma-70 factor family. ECF subfamily.</text>
</comment>
<dbReference type="InterPro" id="IPR007627">
    <property type="entry name" value="RNA_pol_sigma70_r2"/>
</dbReference>
<protein>
    <submittedName>
        <fullName evidence="7">Sigma-70 family RNA polymerase sigma factor</fullName>
    </submittedName>
</protein>
<dbReference type="InterPro" id="IPR036388">
    <property type="entry name" value="WH-like_DNA-bd_sf"/>
</dbReference>
<dbReference type="InterPro" id="IPR013325">
    <property type="entry name" value="RNA_pol_sigma_r2"/>
</dbReference>
<evidence type="ECO:0000256" key="4">
    <source>
        <dbReference type="ARBA" id="ARBA00023163"/>
    </source>
</evidence>
<keyword evidence="2" id="KW-0805">Transcription regulation</keyword>
<name>A0A9X2IUK1_9MICO</name>
<accession>A0A9X2IUK1</accession>
<keyword evidence="3" id="KW-0731">Sigma factor</keyword>
<dbReference type="Proteomes" id="UP001155240">
    <property type="component" value="Unassembled WGS sequence"/>
</dbReference>
<dbReference type="InterPro" id="IPR013249">
    <property type="entry name" value="RNA_pol_sigma70_r4_t2"/>
</dbReference>
<dbReference type="AlphaFoldDB" id="A0A9X2IUK1"/>
<evidence type="ECO:0000259" key="5">
    <source>
        <dbReference type="Pfam" id="PF04542"/>
    </source>
</evidence>
<sequence>MSVLDATAIRDLIPRIADGDTAAFERFYALTVVQVLRIAHSVLRDRAQAEEVAQEVFLELWQNARRLDPERAGLISTMARRRAIDRVRATQSSRERDHAFATLDYQPERDATAEQGDVRFVFAPVAAAVRALPRAQREVLVLAYVHGCSHSEIARALELPLGTVKTRLRDAILRLRSRLAAAAPH</sequence>
<dbReference type="GO" id="GO:0016987">
    <property type="term" value="F:sigma factor activity"/>
    <property type="evidence" value="ECO:0007669"/>
    <property type="project" value="UniProtKB-KW"/>
</dbReference>
<dbReference type="Gene3D" id="1.10.10.10">
    <property type="entry name" value="Winged helix-like DNA-binding domain superfamily/Winged helix DNA-binding domain"/>
    <property type="match status" value="1"/>
</dbReference>
<proteinExistence type="inferred from homology"/>
<evidence type="ECO:0000259" key="6">
    <source>
        <dbReference type="Pfam" id="PF08281"/>
    </source>
</evidence>
<evidence type="ECO:0000256" key="1">
    <source>
        <dbReference type="ARBA" id="ARBA00010641"/>
    </source>
</evidence>
<dbReference type="GO" id="GO:0003677">
    <property type="term" value="F:DNA binding"/>
    <property type="evidence" value="ECO:0007669"/>
    <property type="project" value="InterPro"/>
</dbReference>
<dbReference type="Pfam" id="PF04542">
    <property type="entry name" value="Sigma70_r2"/>
    <property type="match status" value="1"/>
</dbReference>